<dbReference type="InParanoid" id="A0A0C2WQ65"/>
<dbReference type="HOGENOM" id="CLU_785182_0_0_1"/>
<dbReference type="Proteomes" id="UP000054549">
    <property type="component" value="Unassembled WGS sequence"/>
</dbReference>
<dbReference type="AlphaFoldDB" id="A0A0C2WQ65"/>
<feature type="compositionally biased region" description="Basic and acidic residues" evidence="1">
    <location>
        <begin position="271"/>
        <end position="282"/>
    </location>
</feature>
<feature type="compositionally biased region" description="Basic and acidic residues" evidence="1">
    <location>
        <begin position="324"/>
        <end position="333"/>
    </location>
</feature>
<sequence>MVQFGGIIPEGETDDIEANAINLKKNPLVIPTKKEQSRYNLVKIQENPATAVPKTMKAARGGTTNWLLEHLGNKEIQERFTQAIVPRTWKKLGALNPWENLTVDHVREIVDEVFGKDVHKVELKSAWMGLVSARMHNYRNGFAKHAMETVELLIKANQENLNTKEAIANEIACNLEKELIGSDSELYTFAFHWEEWSANPAERKGFGLDQLVLRTFAFAHLAYLDGIDDFTVEKPIGALIYSMQAVGRALEYWQSGKKPESKPPAFSSDNFNDKWEDTKEPAGVRGKATKKRKVRRATIFVQTLKDLPKPHWDRIINKARQFIEEQTKPRDRSSSMTVVEEEDPDADFKMVVN</sequence>
<evidence type="ECO:0000313" key="2">
    <source>
        <dbReference type="EMBL" id="KIL58388.1"/>
    </source>
</evidence>
<accession>A0A0C2WQ65</accession>
<organism evidence="2 3">
    <name type="scientific">Amanita muscaria (strain Koide BX008)</name>
    <dbReference type="NCBI Taxonomy" id="946122"/>
    <lineage>
        <taxon>Eukaryota</taxon>
        <taxon>Fungi</taxon>
        <taxon>Dikarya</taxon>
        <taxon>Basidiomycota</taxon>
        <taxon>Agaricomycotina</taxon>
        <taxon>Agaricomycetes</taxon>
        <taxon>Agaricomycetidae</taxon>
        <taxon>Agaricales</taxon>
        <taxon>Pluteineae</taxon>
        <taxon>Amanitaceae</taxon>
        <taxon>Amanita</taxon>
    </lineage>
</organism>
<dbReference type="OrthoDB" id="3014170at2759"/>
<name>A0A0C2WQ65_AMAMK</name>
<evidence type="ECO:0000313" key="3">
    <source>
        <dbReference type="Proteomes" id="UP000054549"/>
    </source>
</evidence>
<gene>
    <name evidence="2" type="ORF">M378DRAFT_318324</name>
</gene>
<dbReference type="EMBL" id="KN818339">
    <property type="protein sequence ID" value="KIL58388.1"/>
    <property type="molecule type" value="Genomic_DNA"/>
</dbReference>
<feature type="region of interest" description="Disordered" evidence="1">
    <location>
        <begin position="324"/>
        <end position="353"/>
    </location>
</feature>
<keyword evidence="3" id="KW-1185">Reference proteome</keyword>
<proteinExistence type="predicted"/>
<feature type="region of interest" description="Disordered" evidence="1">
    <location>
        <begin position="257"/>
        <end position="288"/>
    </location>
</feature>
<evidence type="ECO:0000256" key="1">
    <source>
        <dbReference type="SAM" id="MobiDB-lite"/>
    </source>
</evidence>
<protein>
    <submittedName>
        <fullName evidence="2">Uncharacterized protein</fullName>
    </submittedName>
</protein>
<reference evidence="2 3" key="1">
    <citation type="submission" date="2014-04" db="EMBL/GenBank/DDBJ databases">
        <title>Evolutionary Origins and Diversification of the Mycorrhizal Mutualists.</title>
        <authorList>
            <consortium name="DOE Joint Genome Institute"/>
            <consortium name="Mycorrhizal Genomics Consortium"/>
            <person name="Kohler A."/>
            <person name="Kuo A."/>
            <person name="Nagy L.G."/>
            <person name="Floudas D."/>
            <person name="Copeland A."/>
            <person name="Barry K.W."/>
            <person name="Cichocki N."/>
            <person name="Veneault-Fourrey C."/>
            <person name="LaButti K."/>
            <person name="Lindquist E.A."/>
            <person name="Lipzen A."/>
            <person name="Lundell T."/>
            <person name="Morin E."/>
            <person name="Murat C."/>
            <person name="Riley R."/>
            <person name="Ohm R."/>
            <person name="Sun H."/>
            <person name="Tunlid A."/>
            <person name="Henrissat B."/>
            <person name="Grigoriev I.V."/>
            <person name="Hibbett D.S."/>
            <person name="Martin F."/>
        </authorList>
    </citation>
    <scope>NUCLEOTIDE SEQUENCE [LARGE SCALE GENOMIC DNA]</scope>
    <source>
        <strain evidence="2 3">Koide BX008</strain>
    </source>
</reference>